<protein>
    <submittedName>
        <fullName evidence="3">Conserved repeat domain-containing protein</fullName>
    </submittedName>
</protein>
<dbReference type="Pfam" id="PF19076">
    <property type="entry name" value="CshA_repeat"/>
    <property type="match status" value="1"/>
</dbReference>
<dbReference type="PANTHER" id="PTHR34819:SF3">
    <property type="entry name" value="CELL SURFACE PROTEIN"/>
    <property type="match status" value="1"/>
</dbReference>
<proteinExistence type="predicted"/>
<evidence type="ECO:0000259" key="1">
    <source>
        <dbReference type="Pfam" id="PF01345"/>
    </source>
</evidence>
<feature type="domain" description="CshA" evidence="2">
    <location>
        <begin position="262"/>
        <end position="336"/>
    </location>
</feature>
<gene>
    <name evidence="3" type="ORF">SAMN05443667_1091</name>
</gene>
<feature type="domain" description="DUF11" evidence="1">
    <location>
        <begin position="353"/>
        <end position="464"/>
    </location>
</feature>
<dbReference type="EMBL" id="FNRD01000009">
    <property type="protein sequence ID" value="SEA80053.1"/>
    <property type="molecule type" value="Genomic_DNA"/>
</dbReference>
<dbReference type="Gene3D" id="2.60.40.10">
    <property type="entry name" value="Immunoglobulins"/>
    <property type="match status" value="1"/>
</dbReference>
<feature type="non-terminal residue" evidence="3">
    <location>
        <position position="898"/>
    </location>
</feature>
<dbReference type="RefSeq" id="WP_176980621.1">
    <property type="nucleotide sequence ID" value="NZ_FNRD01000009.1"/>
</dbReference>
<dbReference type="Proteomes" id="UP000198951">
    <property type="component" value="Unassembled WGS sequence"/>
</dbReference>
<evidence type="ECO:0000259" key="2">
    <source>
        <dbReference type="Pfam" id="PF19076"/>
    </source>
</evidence>
<sequence>MGLNFTPLFIRKGCKNNNVIYLMILLFSFLLNSSTIQSQTPVFSNPTHIAASAPNKTTGAKYIYYNVTNANGFSVDAVVTIVSISNAVIVDVDNPTNGGGGLINRFQPVQNTTSAGGYVEWRIEFFKAGTYNLLTLTGELITLNSFVLEALDIDGDEFFDTVIASPNYYTLNSPTLLVASMVGSYTRFQGPSSSVDPIRLTDTPYIVTVSFTNVNVATFRIGRRIVGSNRQSSISFGEVKFDNAPVANNDESLLNNLGPVSLNVTTNDTDSNNDINYSSVSFVGGTDTDANGTLDQLIVQGQGTWTVNSLGVVTFTPLATFRSDPTPISYSIKDVKNYISNRATITITFKKADLAIVKTVSNATPNVGSNVTFTLKVTNNGPSAATGVSVTDLLPSGYTYVSDNGSGAYVSATGVWTIGNLANSGITTLNIVATVKATGSYVNTATVSSTTIDPTPGNNTSTNTPVPCPPVPTFGLVTKPTCVKTTGSIAISNYDAAYTYSTTPSVGVTRSGSLITAPAGTYTVTATLGSCTSNGSVVEIGNVVCPITESGSIAATGGIAITTVLSNDTTNGVASTTSNSTIAQSGTWPTGISLNTTTGAISVAAGTAPGVYAVAYELCDKLTPKTCATVTDNVTVTSVVTPITESGSIAATGGIAITTVLSNDTTNGVASTTANSTIAQSGTWPTGISLNTTTGAISVAAGTAPGVYAVAYELCDKLTPKTCATVTDNVTVTSVVTPITESGSIAATGGIAITTVLSNDTTNGVASTTVNSTIAQSGTWPTGISLNTTTGAISVAAGTAPGVYAVAYELCDKLTPKTCATVTDNVTVTSVVTPITESGSIAATGGIAITTVLSNDTTNGVASTTANSTIAQSGTWPTGISLNTTTGAISVAAGTAPG</sequence>
<reference evidence="4" key="1">
    <citation type="submission" date="2016-10" db="EMBL/GenBank/DDBJ databases">
        <authorList>
            <person name="Varghese N."/>
            <person name="Submissions S."/>
        </authorList>
    </citation>
    <scope>NUCLEOTIDE SEQUENCE [LARGE SCALE GENOMIC DNA]</scope>
    <source>
        <strain evidence="4">DSM 22376</strain>
    </source>
</reference>
<dbReference type="PANTHER" id="PTHR34819">
    <property type="entry name" value="LARGE CYSTEINE-RICH PERIPLASMIC PROTEIN OMCB"/>
    <property type="match status" value="1"/>
</dbReference>
<dbReference type="InterPro" id="IPR001434">
    <property type="entry name" value="OmcB-like_DUF11"/>
</dbReference>
<dbReference type="NCBIfam" id="TIGR01451">
    <property type="entry name" value="B_ant_repeat"/>
    <property type="match status" value="1"/>
</dbReference>
<evidence type="ECO:0000313" key="4">
    <source>
        <dbReference type="Proteomes" id="UP000198951"/>
    </source>
</evidence>
<evidence type="ECO:0000313" key="3">
    <source>
        <dbReference type="EMBL" id="SEA80053.1"/>
    </source>
</evidence>
<organism evidence="3 4">
    <name type="scientific">Flavobacterium gillisiae</name>
    <dbReference type="NCBI Taxonomy" id="150146"/>
    <lineage>
        <taxon>Bacteria</taxon>
        <taxon>Pseudomonadati</taxon>
        <taxon>Bacteroidota</taxon>
        <taxon>Flavobacteriia</taxon>
        <taxon>Flavobacteriales</taxon>
        <taxon>Flavobacteriaceae</taxon>
        <taxon>Flavobacterium</taxon>
    </lineage>
</organism>
<dbReference type="STRING" id="150146.SAMN05443667_1091"/>
<dbReference type="AlphaFoldDB" id="A0A1H4E4X0"/>
<dbReference type="InterPro" id="IPR013783">
    <property type="entry name" value="Ig-like_fold"/>
</dbReference>
<keyword evidence="4" id="KW-1185">Reference proteome</keyword>
<dbReference type="InterPro" id="IPR051172">
    <property type="entry name" value="Chlamydia_OmcB"/>
</dbReference>
<name>A0A1H4E4X0_9FLAO</name>
<dbReference type="InterPro" id="IPR047589">
    <property type="entry name" value="DUF11_rpt"/>
</dbReference>
<dbReference type="Pfam" id="PF01345">
    <property type="entry name" value="DUF11"/>
    <property type="match status" value="1"/>
</dbReference>
<accession>A0A1H4E4X0</accession>
<dbReference type="InterPro" id="IPR026395">
    <property type="entry name" value="CshA_fibril"/>
</dbReference>